<keyword evidence="13" id="KW-0223">Dioxygenase</keyword>
<evidence type="ECO:0000256" key="9">
    <source>
        <dbReference type="ARBA" id="ARBA00047725"/>
    </source>
</evidence>
<evidence type="ECO:0000256" key="1">
    <source>
        <dbReference type="ARBA" id="ARBA00001954"/>
    </source>
</evidence>
<comment type="catalytic activity">
    <reaction evidence="9">
        <text>2-oxoglutarate + O2 + 2 H(+) = ethene + 3 CO2 + H2O</text>
        <dbReference type="Rhea" id="RHEA:31523"/>
        <dbReference type="ChEBI" id="CHEBI:15377"/>
        <dbReference type="ChEBI" id="CHEBI:15378"/>
        <dbReference type="ChEBI" id="CHEBI:15379"/>
        <dbReference type="ChEBI" id="CHEBI:16526"/>
        <dbReference type="ChEBI" id="CHEBI:16810"/>
        <dbReference type="ChEBI" id="CHEBI:18153"/>
        <dbReference type="EC" id="1.13.12.19"/>
    </reaction>
</comment>
<dbReference type="Gene3D" id="2.60.120.330">
    <property type="entry name" value="B-lactam Antibiotic, Isopenicillin N Synthase, Chain"/>
    <property type="match status" value="1"/>
</dbReference>
<dbReference type="PROSITE" id="PS51471">
    <property type="entry name" value="FE2OG_OXY"/>
    <property type="match status" value="1"/>
</dbReference>
<dbReference type="SUPFAM" id="SSF51197">
    <property type="entry name" value="Clavaminate synthase-like"/>
    <property type="match status" value="1"/>
</dbReference>
<keyword evidence="11" id="KW-0479">Metal-binding</keyword>
<dbReference type="Proteomes" id="UP001589865">
    <property type="component" value="Unassembled WGS sequence"/>
</dbReference>
<evidence type="ECO:0000256" key="2">
    <source>
        <dbReference type="ARBA" id="ARBA00004767"/>
    </source>
</evidence>
<comment type="similarity">
    <text evidence="11">Belongs to the iron/ascorbate-dependent oxidoreductase family.</text>
</comment>
<comment type="cofactor">
    <cofactor evidence="1">
        <name>Fe(2+)</name>
        <dbReference type="ChEBI" id="CHEBI:29033"/>
    </cofactor>
</comment>
<proteinExistence type="inferred from homology"/>
<dbReference type="InterPro" id="IPR005123">
    <property type="entry name" value="Oxoglu/Fe-dep_dioxygenase_dom"/>
</dbReference>
<evidence type="ECO:0000256" key="11">
    <source>
        <dbReference type="RuleBase" id="RU003682"/>
    </source>
</evidence>
<dbReference type="RefSeq" id="WP_377042831.1">
    <property type="nucleotide sequence ID" value="NZ_JBHLUN010000002.1"/>
</dbReference>
<dbReference type="GO" id="GO:0051213">
    <property type="term" value="F:dioxygenase activity"/>
    <property type="evidence" value="ECO:0007669"/>
    <property type="project" value="UniProtKB-KW"/>
</dbReference>
<evidence type="ECO:0000256" key="4">
    <source>
        <dbReference type="ARBA" id="ARBA00012531"/>
    </source>
</evidence>
<keyword evidence="6" id="KW-0266">Ethylene biosynthesis</keyword>
<keyword evidence="11" id="KW-0408">Iron</keyword>
<feature type="domain" description="Fe2OG dioxygenase" evidence="12">
    <location>
        <begin position="183"/>
        <end position="285"/>
    </location>
</feature>
<evidence type="ECO:0000313" key="14">
    <source>
        <dbReference type="Proteomes" id="UP001589865"/>
    </source>
</evidence>
<dbReference type="InterPro" id="IPR026992">
    <property type="entry name" value="DIOX_N"/>
</dbReference>
<evidence type="ECO:0000256" key="8">
    <source>
        <dbReference type="ARBA" id="ARBA00031282"/>
    </source>
</evidence>
<comment type="catalytic activity">
    <reaction evidence="10">
        <text>L-arginine + 2-oxoglutarate + O2 = guanidine + L-glutamate 5-semialdehyde + succinate + CO2</text>
        <dbReference type="Rhea" id="RHEA:31535"/>
        <dbReference type="ChEBI" id="CHEBI:15379"/>
        <dbReference type="ChEBI" id="CHEBI:16526"/>
        <dbReference type="ChEBI" id="CHEBI:16810"/>
        <dbReference type="ChEBI" id="CHEBI:30031"/>
        <dbReference type="ChEBI" id="CHEBI:30087"/>
        <dbReference type="ChEBI" id="CHEBI:32682"/>
        <dbReference type="ChEBI" id="CHEBI:58066"/>
        <dbReference type="EC" id="1.14.20.7"/>
    </reaction>
</comment>
<dbReference type="InterPro" id="IPR027443">
    <property type="entry name" value="IPNS-like_sf"/>
</dbReference>
<evidence type="ECO:0000256" key="5">
    <source>
        <dbReference type="ARBA" id="ARBA00019045"/>
    </source>
</evidence>
<gene>
    <name evidence="13" type="ORF">ACFFGY_02705</name>
</gene>
<name>A0ABV6JN50_9PROT</name>
<evidence type="ECO:0000256" key="7">
    <source>
        <dbReference type="ARBA" id="ARBA00031011"/>
    </source>
</evidence>
<dbReference type="PRINTS" id="PR00682">
    <property type="entry name" value="IPNSYNTHASE"/>
</dbReference>
<evidence type="ECO:0000256" key="10">
    <source>
        <dbReference type="ARBA" id="ARBA00049359"/>
    </source>
</evidence>
<evidence type="ECO:0000256" key="3">
    <source>
        <dbReference type="ARBA" id="ARBA00012293"/>
    </source>
</evidence>
<evidence type="ECO:0000256" key="6">
    <source>
        <dbReference type="ARBA" id="ARBA00022666"/>
    </source>
</evidence>
<comment type="caution">
    <text evidence="13">The sequence shown here is derived from an EMBL/GenBank/DDBJ whole genome shotgun (WGS) entry which is preliminary data.</text>
</comment>
<dbReference type="Pfam" id="PF14226">
    <property type="entry name" value="DIOX_N"/>
    <property type="match status" value="1"/>
</dbReference>
<reference evidence="13 14" key="1">
    <citation type="submission" date="2024-09" db="EMBL/GenBank/DDBJ databases">
        <authorList>
            <person name="Sun Q."/>
            <person name="Mori K."/>
        </authorList>
    </citation>
    <scope>NUCLEOTIDE SEQUENCE [LARGE SCALE GENOMIC DNA]</scope>
    <source>
        <strain evidence="13 14">TBRC 5777</strain>
    </source>
</reference>
<organism evidence="13 14">
    <name type="scientific">Roseomonas elaeocarpi</name>
    <dbReference type="NCBI Taxonomy" id="907779"/>
    <lineage>
        <taxon>Bacteria</taxon>
        <taxon>Pseudomonadati</taxon>
        <taxon>Pseudomonadota</taxon>
        <taxon>Alphaproteobacteria</taxon>
        <taxon>Acetobacterales</taxon>
        <taxon>Roseomonadaceae</taxon>
        <taxon>Roseomonas</taxon>
    </lineage>
</organism>
<sequence>MSQAAISNAPRAATADEVPVLDLTALNEGGDLAPLAERLRQACLTTGFFYVKNHGIPQDVFDGVFQATKRYFDLPEEQRMAHKMDDRFRRGFMPQGINQHPGYAPDLKESYEIGVDLPLDHPAVAAGLPLHGPNRWPAECPWLREASEAYFEAAKALGLRLTRVFAVSLGMPPDHFLQWCTNPMVQMRLFHYPPQPPVVDENAFGVAPHTDYGMITLLSQDPIGGLELQKRDGEWVSAPYIPGTLVVNLGDLFQRWTNDLYRSNLHRVVNRTGKERFSIPMFFNLDYTAPVACLPSCQSPENPPKYEPINAGDYLLSRFRTVQKYRDAAA</sequence>
<dbReference type="InterPro" id="IPR044861">
    <property type="entry name" value="IPNS-like_FE2OG_OXY"/>
</dbReference>
<evidence type="ECO:0000313" key="13">
    <source>
        <dbReference type="EMBL" id="MFC0407141.1"/>
    </source>
</evidence>
<dbReference type="EC" id="1.13.12.19" evidence="4"/>
<keyword evidence="11" id="KW-0560">Oxidoreductase</keyword>
<evidence type="ECO:0000259" key="12">
    <source>
        <dbReference type="PROSITE" id="PS51471"/>
    </source>
</evidence>
<keyword evidence="14" id="KW-1185">Reference proteome</keyword>
<dbReference type="Pfam" id="PF03171">
    <property type="entry name" value="2OG-FeII_Oxy"/>
    <property type="match status" value="1"/>
</dbReference>
<protein>
    <recommendedName>
        <fullName evidence="5">2-oxoglutarate-dependent ethylene/succinate-forming enzyme</fullName>
        <ecNumber evidence="4">1.13.12.19</ecNumber>
        <ecNumber evidence="3">1.14.20.7</ecNumber>
    </recommendedName>
    <alternativeName>
        <fullName evidence="7">2-oxoglutarate dioxygenase (ethylene-forming)</fullName>
    </alternativeName>
    <alternativeName>
        <fullName evidence="8">2-oxoglutarate/L-arginine monooxygenase/decarboxylase (succinate-forming)</fullName>
    </alternativeName>
</protein>
<comment type="pathway">
    <text evidence="2">Alkene biosynthesis; ethylene biosynthesis via 2-oxoglutarate.</text>
</comment>
<dbReference type="EC" id="1.14.20.7" evidence="3"/>
<dbReference type="PANTHER" id="PTHR47990">
    <property type="entry name" value="2-OXOGLUTARATE (2OG) AND FE(II)-DEPENDENT OXYGENASE SUPERFAMILY PROTEIN-RELATED"/>
    <property type="match status" value="1"/>
</dbReference>
<dbReference type="EMBL" id="JBHLUN010000002">
    <property type="protein sequence ID" value="MFC0407141.1"/>
    <property type="molecule type" value="Genomic_DNA"/>
</dbReference>
<dbReference type="InterPro" id="IPR050231">
    <property type="entry name" value="Iron_ascorbate_oxido_reductase"/>
</dbReference>
<accession>A0ABV6JN50</accession>